<accession>A0A0A8YNQ2</accession>
<proteinExistence type="predicted"/>
<sequence length="22" mass="2568">MIMSQEQRFCLYTNGQEACTVD</sequence>
<evidence type="ECO:0000313" key="1">
    <source>
        <dbReference type="EMBL" id="JAD24362.1"/>
    </source>
</evidence>
<reference evidence="1" key="2">
    <citation type="journal article" date="2015" name="Data Brief">
        <title>Shoot transcriptome of the giant reed, Arundo donax.</title>
        <authorList>
            <person name="Barrero R.A."/>
            <person name="Guerrero F.D."/>
            <person name="Moolhuijzen P."/>
            <person name="Goolsby J.A."/>
            <person name="Tidwell J."/>
            <person name="Bellgard S.E."/>
            <person name="Bellgard M.I."/>
        </authorList>
    </citation>
    <scope>NUCLEOTIDE SEQUENCE</scope>
    <source>
        <tissue evidence="1">Shoot tissue taken approximately 20 cm above the soil surface</tissue>
    </source>
</reference>
<dbReference type="EMBL" id="GBRH01273533">
    <property type="protein sequence ID" value="JAD24362.1"/>
    <property type="molecule type" value="Transcribed_RNA"/>
</dbReference>
<dbReference type="AlphaFoldDB" id="A0A0A8YNQ2"/>
<name>A0A0A8YNQ2_ARUDO</name>
<reference evidence="1" key="1">
    <citation type="submission" date="2014-09" db="EMBL/GenBank/DDBJ databases">
        <authorList>
            <person name="Magalhaes I.L.F."/>
            <person name="Oliveira U."/>
            <person name="Santos F.R."/>
            <person name="Vidigal T.H.D.A."/>
            <person name="Brescovit A.D."/>
            <person name="Santos A.J."/>
        </authorList>
    </citation>
    <scope>NUCLEOTIDE SEQUENCE</scope>
    <source>
        <tissue evidence="1">Shoot tissue taken approximately 20 cm above the soil surface</tissue>
    </source>
</reference>
<organism evidence="1">
    <name type="scientific">Arundo donax</name>
    <name type="common">Giant reed</name>
    <name type="synonym">Donax arundinaceus</name>
    <dbReference type="NCBI Taxonomy" id="35708"/>
    <lineage>
        <taxon>Eukaryota</taxon>
        <taxon>Viridiplantae</taxon>
        <taxon>Streptophyta</taxon>
        <taxon>Embryophyta</taxon>
        <taxon>Tracheophyta</taxon>
        <taxon>Spermatophyta</taxon>
        <taxon>Magnoliopsida</taxon>
        <taxon>Liliopsida</taxon>
        <taxon>Poales</taxon>
        <taxon>Poaceae</taxon>
        <taxon>PACMAD clade</taxon>
        <taxon>Arundinoideae</taxon>
        <taxon>Arundineae</taxon>
        <taxon>Arundo</taxon>
    </lineage>
</organism>
<protein>
    <submittedName>
        <fullName evidence="1">Uncharacterized protein</fullName>
    </submittedName>
</protein>